<evidence type="ECO:0000313" key="2">
    <source>
        <dbReference type="EMBL" id="POV94525.1"/>
    </source>
</evidence>
<protein>
    <submittedName>
        <fullName evidence="2">Uncharacterized protein</fullName>
    </submittedName>
</protein>
<name>A0A2S4UB66_9BASI</name>
<sequence>MIEPFNRVRSGSVSFQNPFADTRIPGCKKLKMNKISWRCVLRRSRANSDPGSAATAPLVQSAENHEILAACPSLLRRGSSAITAVPINQPELPSSARVASFNFETDFYDGSPKMWKESQKFFCDDTVYHSPRNPPPNESVNQFREDTKIWLEGLASRSKSIRDQPKTKIIDDKKNVSNATSGGGLSVAPPRLTPRVKNSSWKVKPDARSDYGGHPDRLEFGSGHGAGHPERQLHLNVPYLESLKRSESPSLYRAPFENGDVSSLKHSTRLVSTWSSDTLSLFAAESQESESSFSDSPQTEEGEEGLSGPGTPASGPGTAQ</sequence>
<evidence type="ECO:0000256" key="1">
    <source>
        <dbReference type="SAM" id="MobiDB-lite"/>
    </source>
</evidence>
<evidence type="ECO:0000313" key="3">
    <source>
        <dbReference type="Proteomes" id="UP000239156"/>
    </source>
</evidence>
<dbReference type="Proteomes" id="UP000239156">
    <property type="component" value="Unassembled WGS sequence"/>
</dbReference>
<dbReference type="VEuPathDB" id="FungiDB:PSTT_16811"/>
<proteinExistence type="predicted"/>
<dbReference type="VEuPathDB" id="FungiDB:PSHT_08404"/>
<feature type="region of interest" description="Disordered" evidence="1">
    <location>
        <begin position="161"/>
        <end position="230"/>
    </location>
</feature>
<keyword evidence="3" id="KW-1185">Reference proteome</keyword>
<feature type="region of interest" description="Disordered" evidence="1">
    <location>
        <begin position="283"/>
        <end position="320"/>
    </location>
</feature>
<feature type="compositionally biased region" description="Basic and acidic residues" evidence="1">
    <location>
        <begin position="161"/>
        <end position="175"/>
    </location>
</feature>
<dbReference type="AlphaFoldDB" id="A0A2S4UB66"/>
<accession>A0A2S4UB66</accession>
<comment type="caution">
    <text evidence="2">The sequence shown here is derived from an EMBL/GenBank/DDBJ whole genome shotgun (WGS) entry which is preliminary data.</text>
</comment>
<dbReference type="EMBL" id="PKSL01000410">
    <property type="protein sequence ID" value="POV94525.1"/>
    <property type="molecule type" value="Genomic_DNA"/>
</dbReference>
<feature type="compositionally biased region" description="Basic and acidic residues" evidence="1">
    <location>
        <begin position="203"/>
        <end position="219"/>
    </location>
</feature>
<feature type="compositionally biased region" description="Low complexity" evidence="1">
    <location>
        <begin position="309"/>
        <end position="320"/>
    </location>
</feature>
<gene>
    <name evidence="2" type="ORF">PSTT_16811</name>
</gene>
<feature type="compositionally biased region" description="Low complexity" evidence="1">
    <location>
        <begin position="283"/>
        <end position="296"/>
    </location>
</feature>
<organism evidence="2 3">
    <name type="scientific">Puccinia striiformis</name>
    <dbReference type="NCBI Taxonomy" id="27350"/>
    <lineage>
        <taxon>Eukaryota</taxon>
        <taxon>Fungi</taxon>
        <taxon>Dikarya</taxon>
        <taxon>Basidiomycota</taxon>
        <taxon>Pucciniomycotina</taxon>
        <taxon>Pucciniomycetes</taxon>
        <taxon>Pucciniales</taxon>
        <taxon>Pucciniaceae</taxon>
        <taxon>Puccinia</taxon>
    </lineage>
</organism>
<reference evidence="2" key="1">
    <citation type="submission" date="2017-12" db="EMBL/GenBank/DDBJ databases">
        <title>Gene loss provides genomic basis for host adaptation in cereal stripe rust fungi.</title>
        <authorList>
            <person name="Xia C."/>
        </authorList>
    </citation>
    <scope>NUCLEOTIDE SEQUENCE [LARGE SCALE GENOMIC DNA]</scope>
    <source>
        <strain evidence="2">93-210</strain>
    </source>
</reference>